<reference evidence="2" key="1">
    <citation type="journal article" date="2021" name="IMA Fungus">
        <title>Genomic characterization of three marine fungi, including Emericellopsis atlantica sp. nov. with signatures of a generalist lifestyle and marine biomass degradation.</title>
        <authorList>
            <person name="Hagestad O.C."/>
            <person name="Hou L."/>
            <person name="Andersen J.H."/>
            <person name="Hansen E.H."/>
            <person name="Altermark B."/>
            <person name="Li C."/>
            <person name="Kuhnert E."/>
            <person name="Cox R.J."/>
            <person name="Crous P.W."/>
            <person name="Spatafora J.W."/>
            <person name="Lail K."/>
            <person name="Amirebrahimi M."/>
            <person name="Lipzen A."/>
            <person name="Pangilinan J."/>
            <person name="Andreopoulos W."/>
            <person name="Hayes R.D."/>
            <person name="Ng V."/>
            <person name="Grigoriev I.V."/>
            <person name="Jackson S.A."/>
            <person name="Sutton T.D.S."/>
            <person name="Dobson A.D.W."/>
            <person name="Rama T."/>
        </authorList>
    </citation>
    <scope>NUCLEOTIDE SEQUENCE</scope>
    <source>
        <strain evidence="2">TRa3180A</strain>
    </source>
</reference>
<feature type="region of interest" description="Disordered" evidence="1">
    <location>
        <begin position="1"/>
        <end position="22"/>
    </location>
</feature>
<proteinExistence type="predicted"/>
<dbReference type="EMBL" id="MU253899">
    <property type="protein sequence ID" value="KAG9244540.1"/>
    <property type="molecule type" value="Genomic_DNA"/>
</dbReference>
<dbReference type="OrthoDB" id="5419162at2759"/>
<evidence type="ECO:0000313" key="2">
    <source>
        <dbReference type="EMBL" id="KAG9244540.1"/>
    </source>
</evidence>
<sequence length="77" mass="7988">MADNLRSSAAGQNPSFATDVSKEEAILGDKAVGGMDDDKGHVAHVKSGLKAAMSNDNNSEKAKAAAEEKLDTLNKKS</sequence>
<feature type="compositionally biased region" description="Polar residues" evidence="1">
    <location>
        <begin position="1"/>
        <end position="18"/>
    </location>
</feature>
<organism evidence="2 3">
    <name type="scientific">Calycina marina</name>
    <dbReference type="NCBI Taxonomy" id="1763456"/>
    <lineage>
        <taxon>Eukaryota</taxon>
        <taxon>Fungi</taxon>
        <taxon>Dikarya</taxon>
        <taxon>Ascomycota</taxon>
        <taxon>Pezizomycotina</taxon>
        <taxon>Leotiomycetes</taxon>
        <taxon>Helotiales</taxon>
        <taxon>Pezizellaceae</taxon>
        <taxon>Calycina</taxon>
    </lineage>
</organism>
<accession>A0A9P7Z3B4</accession>
<protein>
    <submittedName>
        <fullName evidence="2">Uncharacterized protein</fullName>
    </submittedName>
</protein>
<gene>
    <name evidence="2" type="ORF">BJ878DRAFT_567484</name>
</gene>
<evidence type="ECO:0000313" key="3">
    <source>
        <dbReference type="Proteomes" id="UP000887226"/>
    </source>
</evidence>
<comment type="caution">
    <text evidence="2">The sequence shown here is derived from an EMBL/GenBank/DDBJ whole genome shotgun (WGS) entry which is preliminary data.</text>
</comment>
<name>A0A9P7Z3B4_9HELO</name>
<dbReference type="Proteomes" id="UP000887226">
    <property type="component" value="Unassembled WGS sequence"/>
</dbReference>
<dbReference type="InterPro" id="IPR018824">
    <property type="entry name" value="Conidiation-specific_6"/>
</dbReference>
<feature type="compositionally biased region" description="Basic and acidic residues" evidence="1">
    <location>
        <begin position="58"/>
        <end position="77"/>
    </location>
</feature>
<keyword evidence="3" id="KW-1185">Reference proteome</keyword>
<evidence type="ECO:0000256" key="1">
    <source>
        <dbReference type="SAM" id="MobiDB-lite"/>
    </source>
</evidence>
<dbReference type="AlphaFoldDB" id="A0A9P7Z3B4"/>
<feature type="region of interest" description="Disordered" evidence="1">
    <location>
        <begin position="50"/>
        <end position="77"/>
    </location>
</feature>
<dbReference type="Pfam" id="PF10346">
    <property type="entry name" value="Con-6"/>
    <property type="match status" value="1"/>
</dbReference>